<dbReference type="Gene3D" id="1.10.357.10">
    <property type="entry name" value="Tetracycline Repressor, domain 2"/>
    <property type="match status" value="1"/>
</dbReference>
<dbReference type="Proteomes" id="UP001239397">
    <property type="component" value="Chromosome"/>
</dbReference>
<evidence type="ECO:0000313" key="4">
    <source>
        <dbReference type="EMBL" id="WIY06363.1"/>
    </source>
</evidence>
<dbReference type="InterPro" id="IPR041583">
    <property type="entry name" value="TetR_C_31"/>
</dbReference>
<dbReference type="InterPro" id="IPR001647">
    <property type="entry name" value="HTH_TetR"/>
</dbReference>
<dbReference type="InterPro" id="IPR050109">
    <property type="entry name" value="HTH-type_TetR-like_transc_reg"/>
</dbReference>
<dbReference type="KEGG" id="amog:QRX60_21870"/>
<dbReference type="RefSeq" id="WP_286002623.1">
    <property type="nucleotide sequence ID" value="NZ_CP127295.1"/>
</dbReference>
<dbReference type="PRINTS" id="PR00455">
    <property type="entry name" value="HTHTETR"/>
</dbReference>
<dbReference type="SUPFAM" id="SSF46689">
    <property type="entry name" value="Homeodomain-like"/>
    <property type="match status" value="1"/>
</dbReference>
<keyword evidence="5" id="KW-1185">Reference proteome</keyword>
<protein>
    <submittedName>
        <fullName evidence="4">TetR family transcriptional regulator</fullName>
    </submittedName>
</protein>
<evidence type="ECO:0000313" key="5">
    <source>
        <dbReference type="Proteomes" id="UP001239397"/>
    </source>
</evidence>
<dbReference type="Pfam" id="PF17940">
    <property type="entry name" value="TetR_C_31"/>
    <property type="match status" value="1"/>
</dbReference>
<dbReference type="Pfam" id="PF00440">
    <property type="entry name" value="TetR_N"/>
    <property type="match status" value="1"/>
</dbReference>
<dbReference type="InterPro" id="IPR009057">
    <property type="entry name" value="Homeodomain-like_sf"/>
</dbReference>
<proteinExistence type="predicted"/>
<keyword evidence="1 2" id="KW-0238">DNA-binding</keyword>
<dbReference type="AlphaFoldDB" id="A0A9Y2NNY0"/>
<dbReference type="GO" id="GO:0000976">
    <property type="term" value="F:transcription cis-regulatory region binding"/>
    <property type="evidence" value="ECO:0007669"/>
    <property type="project" value="TreeGrafter"/>
</dbReference>
<name>A0A9Y2NNY0_9PSEU</name>
<evidence type="ECO:0000259" key="3">
    <source>
        <dbReference type="PROSITE" id="PS50977"/>
    </source>
</evidence>
<accession>A0A9Y2NNY0</accession>
<feature type="domain" description="HTH tetR-type" evidence="3">
    <location>
        <begin position="17"/>
        <end position="77"/>
    </location>
</feature>
<dbReference type="PANTHER" id="PTHR30055">
    <property type="entry name" value="HTH-TYPE TRANSCRIPTIONAL REGULATOR RUTR"/>
    <property type="match status" value="1"/>
</dbReference>
<sequence>MAKTEPGATRRRGPNDPERRARIAKAAIEVVAQRGIDGVTHRSVAAAAGVPLGSTTYHFATLDDLLEVALVEAAEKNVHALKEWEAALPADADFARALADLVMGYINEQYRDTVVEYDLYVAALHRPRLRKASAAWDEALTELYGLRTDPLTGRLLAGLFCGLLMQAALADPRPTREEIETLFRRAIHGPANP</sequence>
<feature type="DNA-binding region" description="H-T-H motif" evidence="2">
    <location>
        <begin position="40"/>
        <end position="59"/>
    </location>
</feature>
<dbReference type="PROSITE" id="PS50977">
    <property type="entry name" value="HTH_TETR_2"/>
    <property type="match status" value="1"/>
</dbReference>
<organism evidence="4 5">
    <name type="scientific">Amycolatopsis mongoliensis</name>
    <dbReference type="NCBI Taxonomy" id="715475"/>
    <lineage>
        <taxon>Bacteria</taxon>
        <taxon>Bacillati</taxon>
        <taxon>Actinomycetota</taxon>
        <taxon>Actinomycetes</taxon>
        <taxon>Pseudonocardiales</taxon>
        <taxon>Pseudonocardiaceae</taxon>
        <taxon>Amycolatopsis</taxon>
    </lineage>
</organism>
<evidence type="ECO:0000256" key="1">
    <source>
        <dbReference type="ARBA" id="ARBA00023125"/>
    </source>
</evidence>
<evidence type="ECO:0000256" key="2">
    <source>
        <dbReference type="PROSITE-ProRule" id="PRU00335"/>
    </source>
</evidence>
<dbReference type="GO" id="GO:0003700">
    <property type="term" value="F:DNA-binding transcription factor activity"/>
    <property type="evidence" value="ECO:0007669"/>
    <property type="project" value="TreeGrafter"/>
</dbReference>
<dbReference type="PANTHER" id="PTHR30055:SF231">
    <property type="entry name" value="TRANSCRIPTIONAL REGULATORY PROTEIN (PROBABLY DEOR-FAMILY)-RELATED"/>
    <property type="match status" value="1"/>
</dbReference>
<reference evidence="4 5" key="1">
    <citation type="submission" date="2023-06" db="EMBL/GenBank/DDBJ databases">
        <authorList>
            <person name="Oyuntsetseg B."/>
            <person name="Kim S.B."/>
        </authorList>
    </citation>
    <scope>NUCLEOTIDE SEQUENCE [LARGE SCALE GENOMIC DNA]</scope>
    <source>
        <strain evidence="4 5">4-36</strain>
    </source>
</reference>
<dbReference type="EMBL" id="CP127295">
    <property type="protein sequence ID" value="WIY06363.1"/>
    <property type="molecule type" value="Genomic_DNA"/>
</dbReference>
<gene>
    <name evidence="4" type="ORF">QRX60_21870</name>
</gene>